<keyword evidence="4" id="KW-1185">Reference proteome</keyword>
<evidence type="ECO:0000259" key="2">
    <source>
        <dbReference type="Pfam" id="PF12697"/>
    </source>
</evidence>
<reference evidence="3 4" key="1">
    <citation type="journal article" date="2023" name="Hortic Res">
        <title>Pangenome of water caltrop reveals structural variations and asymmetric subgenome divergence after allopolyploidization.</title>
        <authorList>
            <person name="Zhang X."/>
            <person name="Chen Y."/>
            <person name="Wang L."/>
            <person name="Yuan Y."/>
            <person name="Fang M."/>
            <person name="Shi L."/>
            <person name="Lu R."/>
            <person name="Comes H.P."/>
            <person name="Ma Y."/>
            <person name="Chen Y."/>
            <person name="Huang G."/>
            <person name="Zhou Y."/>
            <person name="Zheng Z."/>
            <person name="Qiu Y."/>
        </authorList>
    </citation>
    <scope>NUCLEOTIDE SEQUENCE [LARGE SCALE GENOMIC DNA]</scope>
    <source>
        <strain evidence="3">F231</strain>
    </source>
</reference>
<sequence length="350" mass="40289">MGMVFNTPQQVSSPENTELEDYPPVKNSLRVKLSDGRYLTYAERGVPLHKSKYRIIIVHGFGSSKEMNFPVSQELIEELGIYFLLFDRAGYGDSDLNMKRSVESEALDIQQLADKLELGSNFYVIGVSMGSYPTWGCLRYIPHRLAGVALVVPIVNYWWPSLPKSLTKLDFRKKLIYWTLQIASHAPSLLHWWVTKKCLPSNSVVERDPTFFNEHDMEVLKNSKGFPMLTRERLRHKEVFHTLRTDFMACFGKWDFDPLEMVDPFPEEDERKVHIWQGNEDKVVPVDLQRCISQKLPWIRYHEIPQGGHLIVHYDGVCDTIVKALLIGEEPHAHAEDIPDLAVNGLLTVP</sequence>
<dbReference type="Gene3D" id="3.40.50.1820">
    <property type="entry name" value="alpha/beta hydrolase"/>
    <property type="match status" value="1"/>
</dbReference>
<accession>A0AAN7LRZ7</accession>
<dbReference type="PANTHER" id="PTHR45763:SF28">
    <property type="entry name" value="ALPHA_BETA-HYDROLASES SUPERFAMILY PROTEIN"/>
    <property type="match status" value="1"/>
</dbReference>
<organism evidence="3 4">
    <name type="scientific">Trapa natans</name>
    <name type="common">Water chestnut</name>
    <dbReference type="NCBI Taxonomy" id="22666"/>
    <lineage>
        <taxon>Eukaryota</taxon>
        <taxon>Viridiplantae</taxon>
        <taxon>Streptophyta</taxon>
        <taxon>Embryophyta</taxon>
        <taxon>Tracheophyta</taxon>
        <taxon>Spermatophyta</taxon>
        <taxon>Magnoliopsida</taxon>
        <taxon>eudicotyledons</taxon>
        <taxon>Gunneridae</taxon>
        <taxon>Pentapetalae</taxon>
        <taxon>rosids</taxon>
        <taxon>malvids</taxon>
        <taxon>Myrtales</taxon>
        <taxon>Lythraceae</taxon>
        <taxon>Trapa</taxon>
    </lineage>
</organism>
<dbReference type="InterPro" id="IPR000073">
    <property type="entry name" value="AB_hydrolase_1"/>
</dbReference>
<name>A0AAN7LRZ7_TRANT</name>
<dbReference type="Pfam" id="PF12697">
    <property type="entry name" value="Abhydrolase_6"/>
    <property type="match status" value="1"/>
</dbReference>
<proteinExistence type="predicted"/>
<comment type="caution">
    <text evidence="3">The sequence shown here is derived from an EMBL/GenBank/DDBJ whole genome shotgun (WGS) entry which is preliminary data.</text>
</comment>
<dbReference type="FunFam" id="3.40.50.1820:FF:000270">
    <property type="entry name" value="Alpha/beta-Hydrolases superfamily protein"/>
    <property type="match status" value="1"/>
</dbReference>
<dbReference type="SUPFAM" id="SSF53474">
    <property type="entry name" value="alpha/beta-Hydrolases"/>
    <property type="match status" value="1"/>
</dbReference>
<feature type="region of interest" description="Disordered" evidence="1">
    <location>
        <begin position="1"/>
        <end position="21"/>
    </location>
</feature>
<protein>
    <recommendedName>
        <fullName evidence="2">AB hydrolase-1 domain-containing protein</fullName>
    </recommendedName>
</protein>
<evidence type="ECO:0000313" key="4">
    <source>
        <dbReference type="Proteomes" id="UP001346149"/>
    </source>
</evidence>
<dbReference type="EMBL" id="JAXQNO010000013">
    <property type="protein sequence ID" value="KAK4786370.1"/>
    <property type="molecule type" value="Genomic_DNA"/>
</dbReference>
<evidence type="ECO:0000256" key="1">
    <source>
        <dbReference type="SAM" id="MobiDB-lite"/>
    </source>
</evidence>
<feature type="domain" description="AB hydrolase-1" evidence="2">
    <location>
        <begin position="55"/>
        <end position="314"/>
    </location>
</feature>
<feature type="compositionally biased region" description="Polar residues" evidence="1">
    <location>
        <begin position="1"/>
        <end position="16"/>
    </location>
</feature>
<dbReference type="Proteomes" id="UP001346149">
    <property type="component" value="Unassembled WGS sequence"/>
</dbReference>
<gene>
    <name evidence="3" type="ORF">SAY86_003059</name>
</gene>
<dbReference type="AlphaFoldDB" id="A0AAN7LRZ7"/>
<evidence type="ECO:0000313" key="3">
    <source>
        <dbReference type="EMBL" id="KAK4786370.1"/>
    </source>
</evidence>
<dbReference type="InterPro" id="IPR029058">
    <property type="entry name" value="AB_hydrolase_fold"/>
</dbReference>
<dbReference type="PANTHER" id="PTHR45763">
    <property type="entry name" value="HYDROLASE, ALPHA/BETA FOLD FAMILY PROTEIN, EXPRESSED-RELATED"/>
    <property type="match status" value="1"/>
</dbReference>